<proteinExistence type="predicted"/>
<feature type="chain" id="PRO_5001750747" description="DUF3244 domain-containing protein" evidence="1">
    <location>
        <begin position="30"/>
        <end position="116"/>
    </location>
</feature>
<dbReference type="EMBL" id="JDVG02000084">
    <property type="protein sequence ID" value="KFB74185.1"/>
    <property type="molecule type" value="Genomic_DNA"/>
</dbReference>
<protein>
    <recommendedName>
        <fullName evidence="4">DUF3244 domain-containing protein</fullName>
    </recommendedName>
</protein>
<keyword evidence="1" id="KW-0732">Signal</keyword>
<evidence type="ECO:0000313" key="3">
    <source>
        <dbReference type="Proteomes" id="UP000020077"/>
    </source>
</evidence>
<comment type="caution">
    <text evidence="2">The sequence shown here is derived from an EMBL/GenBank/DDBJ whole genome shotgun (WGS) entry which is preliminary data.</text>
</comment>
<name>A0A080M1L0_9PROT</name>
<evidence type="ECO:0008006" key="4">
    <source>
        <dbReference type="Google" id="ProtNLM"/>
    </source>
</evidence>
<dbReference type="Proteomes" id="UP000020077">
    <property type="component" value="Unassembled WGS sequence"/>
</dbReference>
<evidence type="ECO:0000256" key="1">
    <source>
        <dbReference type="SAM" id="SignalP"/>
    </source>
</evidence>
<gene>
    <name evidence="2" type="ORF">AW09_000525</name>
</gene>
<dbReference type="AlphaFoldDB" id="A0A080M1L0"/>
<feature type="signal peptide" evidence="1">
    <location>
        <begin position="1"/>
        <end position="29"/>
    </location>
</feature>
<evidence type="ECO:0000313" key="2">
    <source>
        <dbReference type="EMBL" id="KFB74185.1"/>
    </source>
</evidence>
<sequence>MNTAIKNRLLALFLATGVLTVSQIPSAFAAGPYLGGPSIIGRHEPAVFNGGNYAPNSVVRMVVAYPDNTQHSQVLLVGNDGTLKYEVPLAVAGNYTLTVQDEKGKVLKSVIFAVTQ</sequence>
<organism evidence="2 3">
    <name type="scientific">Candidatus Accumulibacter phosphatis</name>
    <dbReference type="NCBI Taxonomy" id="327160"/>
    <lineage>
        <taxon>Bacteria</taxon>
        <taxon>Pseudomonadati</taxon>
        <taxon>Pseudomonadota</taxon>
        <taxon>Betaproteobacteria</taxon>
        <taxon>Candidatus Accumulibacter</taxon>
    </lineage>
</organism>
<reference evidence="2 3" key="1">
    <citation type="submission" date="2014-02" db="EMBL/GenBank/DDBJ databases">
        <title>Expanding our view of genomic diversity in Candidatus Accumulibacter clades.</title>
        <authorList>
            <person name="Skennerton C.T."/>
            <person name="Barr J.J."/>
            <person name="Slater F.R."/>
            <person name="Bond P.L."/>
            <person name="Tyson G.W."/>
        </authorList>
    </citation>
    <scope>NUCLEOTIDE SEQUENCE [LARGE SCALE GENOMIC DNA]</scope>
    <source>
        <strain evidence="3">BA-91</strain>
    </source>
</reference>
<accession>A0A080M1L0</accession>